<evidence type="ECO:0000313" key="4">
    <source>
        <dbReference type="Proteomes" id="UP000619041"/>
    </source>
</evidence>
<dbReference type="Pfam" id="PF13795">
    <property type="entry name" value="HupE_UreJ_2"/>
    <property type="match status" value="1"/>
</dbReference>
<accession>A0ABQ1S0W5</accession>
<keyword evidence="1" id="KW-1133">Transmembrane helix</keyword>
<dbReference type="InterPro" id="IPR032809">
    <property type="entry name" value="Put_HupE_UreJ"/>
</dbReference>
<feature type="transmembrane region" description="Helical" evidence="1">
    <location>
        <begin position="261"/>
        <end position="287"/>
    </location>
</feature>
<feature type="transmembrane region" description="Helical" evidence="1">
    <location>
        <begin position="142"/>
        <end position="166"/>
    </location>
</feature>
<evidence type="ECO:0000256" key="2">
    <source>
        <dbReference type="SAM" id="SignalP"/>
    </source>
</evidence>
<keyword evidence="1" id="KW-0472">Membrane</keyword>
<sequence length="321" mass="34084">MRLLAALLFLLLAAPASADELRPGFVELRQRNAAEWTLEWKQPLTTPGEPRLVVPLFPGNCRIASGPHRRVAALALVGSADLICRGPLAGGRAGYAEILGGGDVVLRVVPLNARVQSYRLTPQEPAVELASKPSAWQVWRTYGVLGFTHILGGWDHLLFVIALVLLVRRGWAVARAVTAFTVAHSLTLAGVTLGLVGLPQAPVEALIALSIVFLAAELTRDGKGLTLRYPWAIAFAFGLVHGFGFAGALREIGLPDGEVPAALLAFNLGVEAGQIGVVLVVLGLLALLERARRPAVAPAVRMAAYGIGITASYWLVDRLFA</sequence>
<keyword evidence="4" id="KW-1185">Reference proteome</keyword>
<feature type="transmembrane region" description="Helical" evidence="1">
    <location>
        <begin position="231"/>
        <end position="249"/>
    </location>
</feature>
<dbReference type="Proteomes" id="UP000619041">
    <property type="component" value="Unassembled WGS sequence"/>
</dbReference>
<evidence type="ECO:0000256" key="1">
    <source>
        <dbReference type="SAM" id="Phobius"/>
    </source>
</evidence>
<keyword evidence="1" id="KW-0812">Transmembrane</keyword>
<gene>
    <name evidence="3" type="ORF">GCM10011515_02570</name>
</gene>
<organism evidence="3 4">
    <name type="scientific">Tsuneonella deserti</name>
    <dbReference type="NCBI Taxonomy" id="2035528"/>
    <lineage>
        <taxon>Bacteria</taxon>
        <taxon>Pseudomonadati</taxon>
        <taxon>Pseudomonadota</taxon>
        <taxon>Alphaproteobacteria</taxon>
        <taxon>Sphingomonadales</taxon>
        <taxon>Erythrobacteraceae</taxon>
        <taxon>Tsuneonella</taxon>
    </lineage>
</organism>
<evidence type="ECO:0000313" key="3">
    <source>
        <dbReference type="EMBL" id="GGD86570.1"/>
    </source>
</evidence>
<protein>
    <submittedName>
        <fullName evidence="3">Membrane protein</fullName>
    </submittedName>
</protein>
<reference evidence="4" key="1">
    <citation type="journal article" date="2019" name="Int. J. Syst. Evol. Microbiol.">
        <title>The Global Catalogue of Microorganisms (GCM) 10K type strain sequencing project: providing services to taxonomists for standard genome sequencing and annotation.</title>
        <authorList>
            <consortium name="The Broad Institute Genomics Platform"/>
            <consortium name="The Broad Institute Genome Sequencing Center for Infectious Disease"/>
            <person name="Wu L."/>
            <person name="Ma J."/>
        </authorList>
    </citation>
    <scope>NUCLEOTIDE SEQUENCE [LARGE SCALE GENOMIC DNA]</scope>
    <source>
        <strain evidence="4">CGMCC 1.15959</strain>
    </source>
</reference>
<feature type="chain" id="PRO_5045592814" evidence="2">
    <location>
        <begin position="19"/>
        <end position="321"/>
    </location>
</feature>
<dbReference type="EMBL" id="BMKL01000001">
    <property type="protein sequence ID" value="GGD86570.1"/>
    <property type="molecule type" value="Genomic_DNA"/>
</dbReference>
<feature type="transmembrane region" description="Helical" evidence="1">
    <location>
        <begin position="201"/>
        <end position="219"/>
    </location>
</feature>
<proteinExistence type="predicted"/>
<feature type="transmembrane region" description="Helical" evidence="1">
    <location>
        <begin position="173"/>
        <end position="195"/>
    </location>
</feature>
<dbReference type="RefSeq" id="WP_229658373.1">
    <property type="nucleotide sequence ID" value="NZ_BMKL01000001.1"/>
</dbReference>
<keyword evidence="2" id="KW-0732">Signal</keyword>
<comment type="caution">
    <text evidence="3">The sequence shown here is derived from an EMBL/GenBank/DDBJ whole genome shotgun (WGS) entry which is preliminary data.</text>
</comment>
<name>A0ABQ1S0W5_9SPHN</name>
<feature type="signal peptide" evidence="2">
    <location>
        <begin position="1"/>
        <end position="18"/>
    </location>
</feature>
<feature type="transmembrane region" description="Helical" evidence="1">
    <location>
        <begin position="299"/>
        <end position="316"/>
    </location>
</feature>